<accession>A0A1B6IUZ1</accession>
<feature type="domain" description="C2H2-type" evidence="8">
    <location>
        <begin position="25"/>
        <end position="53"/>
    </location>
</feature>
<feature type="domain" description="C2H2-type" evidence="8">
    <location>
        <begin position="220"/>
        <end position="247"/>
    </location>
</feature>
<organism evidence="9">
    <name type="scientific">Homalodisca liturata</name>
    <dbReference type="NCBI Taxonomy" id="320908"/>
    <lineage>
        <taxon>Eukaryota</taxon>
        <taxon>Metazoa</taxon>
        <taxon>Ecdysozoa</taxon>
        <taxon>Arthropoda</taxon>
        <taxon>Hexapoda</taxon>
        <taxon>Insecta</taxon>
        <taxon>Pterygota</taxon>
        <taxon>Neoptera</taxon>
        <taxon>Paraneoptera</taxon>
        <taxon>Hemiptera</taxon>
        <taxon>Auchenorrhyncha</taxon>
        <taxon>Membracoidea</taxon>
        <taxon>Cicadellidae</taxon>
        <taxon>Cicadellinae</taxon>
        <taxon>Proconiini</taxon>
        <taxon>Homalodisca</taxon>
    </lineage>
</organism>
<evidence type="ECO:0000256" key="3">
    <source>
        <dbReference type="ARBA" id="ARBA00022737"/>
    </source>
</evidence>
<evidence type="ECO:0000259" key="8">
    <source>
        <dbReference type="PROSITE" id="PS50157"/>
    </source>
</evidence>
<dbReference type="GO" id="GO:0000978">
    <property type="term" value="F:RNA polymerase II cis-regulatory region sequence-specific DNA binding"/>
    <property type="evidence" value="ECO:0007669"/>
    <property type="project" value="TreeGrafter"/>
</dbReference>
<sequence length="304" mass="36309">MSAQKTKQKKIPCTVLLISPTKSIYSCDKCSKTFSRKYGLKRHRIEFHEKDEYEKVSAFKQGDEEISSTSYGKKRSPVKYEYKSIDYFKPTKEKDDVESSKENIKMRTTRRMFKCVECSRSFSKEIALLKHMENEHHSKTSKQEEWPELSYVDELPRDEENLLFCRECEKRFKYLSDLTAHSRVHSGEKPFICKTCNKSFSQNSHLIRHESIHEKRSKKFKCNVCKKAFRLKAYLDVHIKTHYPDKSHQCEQCEAKFNHRSNLNTHKKIHLGIREFICIICKKDFTLKSHLQQHLLRIHKERLF</sequence>
<evidence type="ECO:0000256" key="1">
    <source>
        <dbReference type="ARBA" id="ARBA00004123"/>
    </source>
</evidence>
<dbReference type="Pfam" id="PF00096">
    <property type="entry name" value="zf-C2H2"/>
    <property type="match status" value="5"/>
</dbReference>
<feature type="domain" description="C2H2-type" evidence="8">
    <location>
        <begin position="113"/>
        <end position="141"/>
    </location>
</feature>
<proteinExistence type="predicted"/>
<dbReference type="Pfam" id="PF13912">
    <property type="entry name" value="zf-C2H2_6"/>
    <property type="match status" value="1"/>
</dbReference>
<dbReference type="SMART" id="SM00355">
    <property type="entry name" value="ZnF_C2H2"/>
    <property type="match status" value="7"/>
</dbReference>
<dbReference type="InterPro" id="IPR036236">
    <property type="entry name" value="Znf_C2H2_sf"/>
</dbReference>
<reference evidence="9" key="1">
    <citation type="submission" date="2015-11" db="EMBL/GenBank/DDBJ databases">
        <title>De novo transcriptome assembly of four potential Pierce s Disease insect vectors from Arizona vineyards.</title>
        <authorList>
            <person name="Tassone E.E."/>
        </authorList>
    </citation>
    <scope>NUCLEOTIDE SEQUENCE</scope>
</reference>
<name>A0A1B6IUZ1_9HEMI</name>
<dbReference type="InterPro" id="IPR013087">
    <property type="entry name" value="Znf_C2H2_type"/>
</dbReference>
<feature type="domain" description="C2H2-type" evidence="8">
    <location>
        <begin position="163"/>
        <end position="190"/>
    </location>
</feature>
<gene>
    <name evidence="9" type="ORF">g.31168</name>
</gene>
<dbReference type="FunFam" id="3.30.160.60:FF:000446">
    <property type="entry name" value="Zinc finger protein"/>
    <property type="match status" value="1"/>
</dbReference>
<dbReference type="FunFam" id="3.30.160.60:FF:000250">
    <property type="entry name" value="zinc finger protein 197 isoform X1"/>
    <property type="match status" value="1"/>
</dbReference>
<dbReference type="Gene3D" id="3.30.160.60">
    <property type="entry name" value="Classic Zinc Finger"/>
    <property type="match status" value="7"/>
</dbReference>
<keyword evidence="2" id="KW-0479">Metal-binding</keyword>
<evidence type="ECO:0000256" key="6">
    <source>
        <dbReference type="ARBA" id="ARBA00023242"/>
    </source>
</evidence>
<dbReference type="PANTHER" id="PTHR23226">
    <property type="entry name" value="ZINC FINGER AND SCAN DOMAIN-CONTAINING"/>
    <property type="match status" value="1"/>
</dbReference>
<keyword evidence="5" id="KW-0862">Zinc</keyword>
<dbReference type="EMBL" id="GECU01016961">
    <property type="protein sequence ID" value="JAS90745.1"/>
    <property type="molecule type" value="Transcribed_RNA"/>
</dbReference>
<dbReference type="PANTHER" id="PTHR23226:SF416">
    <property type="entry name" value="FI01424P"/>
    <property type="match status" value="1"/>
</dbReference>
<dbReference type="PROSITE" id="PS00028">
    <property type="entry name" value="ZINC_FINGER_C2H2_1"/>
    <property type="match status" value="7"/>
</dbReference>
<dbReference type="GO" id="GO:0008270">
    <property type="term" value="F:zinc ion binding"/>
    <property type="evidence" value="ECO:0007669"/>
    <property type="project" value="UniProtKB-KW"/>
</dbReference>
<keyword evidence="4 7" id="KW-0863">Zinc-finger</keyword>
<dbReference type="SUPFAM" id="SSF57667">
    <property type="entry name" value="beta-beta-alpha zinc fingers"/>
    <property type="match status" value="4"/>
</dbReference>
<evidence type="ECO:0000256" key="5">
    <source>
        <dbReference type="ARBA" id="ARBA00022833"/>
    </source>
</evidence>
<dbReference type="GO" id="GO:0005634">
    <property type="term" value="C:nucleus"/>
    <property type="evidence" value="ECO:0007669"/>
    <property type="project" value="UniProtKB-SubCell"/>
</dbReference>
<feature type="domain" description="C2H2-type" evidence="8">
    <location>
        <begin position="248"/>
        <end position="275"/>
    </location>
</feature>
<dbReference type="AlphaFoldDB" id="A0A1B6IUZ1"/>
<feature type="domain" description="C2H2-type" evidence="8">
    <location>
        <begin position="191"/>
        <end position="218"/>
    </location>
</feature>
<feature type="domain" description="C2H2-type" evidence="8">
    <location>
        <begin position="276"/>
        <end position="299"/>
    </location>
</feature>
<evidence type="ECO:0000256" key="7">
    <source>
        <dbReference type="PROSITE-ProRule" id="PRU00042"/>
    </source>
</evidence>
<protein>
    <recommendedName>
        <fullName evidence="8">C2H2-type domain-containing protein</fullName>
    </recommendedName>
</protein>
<evidence type="ECO:0000256" key="2">
    <source>
        <dbReference type="ARBA" id="ARBA00022723"/>
    </source>
</evidence>
<dbReference type="PROSITE" id="PS50157">
    <property type="entry name" value="ZINC_FINGER_C2H2_2"/>
    <property type="match status" value="7"/>
</dbReference>
<evidence type="ECO:0000256" key="4">
    <source>
        <dbReference type="ARBA" id="ARBA00022771"/>
    </source>
</evidence>
<dbReference type="GO" id="GO:0000981">
    <property type="term" value="F:DNA-binding transcription factor activity, RNA polymerase II-specific"/>
    <property type="evidence" value="ECO:0007669"/>
    <property type="project" value="TreeGrafter"/>
</dbReference>
<evidence type="ECO:0000313" key="9">
    <source>
        <dbReference type="EMBL" id="JAS90745.1"/>
    </source>
</evidence>
<keyword evidence="6" id="KW-0539">Nucleus</keyword>
<comment type="subcellular location">
    <subcellularLocation>
        <location evidence="1">Nucleus</location>
    </subcellularLocation>
</comment>
<keyword evidence="3" id="KW-0677">Repeat</keyword>